<dbReference type="InterPro" id="IPR034660">
    <property type="entry name" value="DinB/YfiT-like"/>
</dbReference>
<proteinExistence type="predicted"/>
<dbReference type="Pfam" id="PF11716">
    <property type="entry name" value="MDMPI_N"/>
    <property type="match status" value="1"/>
</dbReference>
<evidence type="ECO:0000259" key="1">
    <source>
        <dbReference type="Pfam" id="PF11716"/>
    </source>
</evidence>
<dbReference type="InterPro" id="IPR017517">
    <property type="entry name" value="Maleyloyr_isom"/>
</dbReference>
<feature type="domain" description="Mycothiol-dependent maleylpyruvate isomerase metal-binding" evidence="1">
    <location>
        <begin position="20"/>
        <end position="156"/>
    </location>
</feature>
<protein>
    <submittedName>
        <fullName evidence="2">Maleylpyruvate isomerase</fullName>
    </submittedName>
</protein>
<keyword evidence="2" id="KW-0413">Isomerase</keyword>
<sequence>MTSTAPSTGPSIEQDLGLVETATTAVLATASRLTDDDVAAASLCEGWTRGHVLTHIARNAEAMVRLTRWAVTGEREEMYPGGTEKRDADIEAGAGRGAAEQLADLRGTASALAEDFPRLGGDLATSEVEMRGGYVVRSASLPFLRLRELVLHHVDLDAGYTLADVEGPVLVRLLDDAVSRLRLSHRAPSLTLRTDEGDTWTVGSGDAEVTGPRHGILLWLARRIPSGVSSAHELPQLPRGA</sequence>
<dbReference type="Gene3D" id="1.20.120.450">
    <property type="entry name" value="dinb family like domain"/>
    <property type="match status" value="1"/>
</dbReference>
<dbReference type="STRING" id="587636.SAMN05216199_3294"/>
<evidence type="ECO:0000313" key="2">
    <source>
        <dbReference type="EMBL" id="SES39616.1"/>
    </source>
</evidence>
<keyword evidence="3" id="KW-1185">Reference proteome</keyword>
<dbReference type="AlphaFoldDB" id="A0A1H9X0D5"/>
<dbReference type="Gene3D" id="3.30.1050.20">
    <property type="match status" value="1"/>
</dbReference>
<dbReference type="EMBL" id="FOHB01000006">
    <property type="protein sequence ID" value="SES39616.1"/>
    <property type="molecule type" value="Genomic_DNA"/>
</dbReference>
<dbReference type="SUPFAM" id="SSF109854">
    <property type="entry name" value="DinB/YfiT-like putative metalloenzymes"/>
    <property type="match status" value="1"/>
</dbReference>
<organism evidence="2 3">
    <name type="scientific">Pedococcus cremeus</name>
    <dbReference type="NCBI Taxonomy" id="587636"/>
    <lineage>
        <taxon>Bacteria</taxon>
        <taxon>Bacillati</taxon>
        <taxon>Actinomycetota</taxon>
        <taxon>Actinomycetes</taxon>
        <taxon>Micrococcales</taxon>
        <taxon>Intrasporangiaceae</taxon>
        <taxon>Pedococcus</taxon>
    </lineage>
</organism>
<dbReference type="GO" id="GO:0046872">
    <property type="term" value="F:metal ion binding"/>
    <property type="evidence" value="ECO:0007669"/>
    <property type="project" value="InterPro"/>
</dbReference>
<dbReference type="InterPro" id="IPR036527">
    <property type="entry name" value="SCP2_sterol-bd_dom_sf"/>
</dbReference>
<dbReference type="InterPro" id="IPR024344">
    <property type="entry name" value="MDMPI_metal-binding"/>
</dbReference>
<dbReference type="Proteomes" id="UP000199019">
    <property type="component" value="Unassembled WGS sequence"/>
</dbReference>
<gene>
    <name evidence="2" type="ORF">SAMN05216199_3294</name>
</gene>
<name>A0A1H9X0D5_9MICO</name>
<dbReference type="GO" id="GO:0016853">
    <property type="term" value="F:isomerase activity"/>
    <property type="evidence" value="ECO:0007669"/>
    <property type="project" value="UniProtKB-KW"/>
</dbReference>
<evidence type="ECO:0000313" key="3">
    <source>
        <dbReference type="Proteomes" id="UP000199019"/>
    </source>
</evidence>
<dbReference type="SUPFAM" id="SSF55718">
    <property type="entry name" value="SCP-like"/>
    <property type="match status" value="1"/>
</dbReference>
<accession>A0A1H9X0D5</accession>
<dbReference type="OrthoDB" id="5118203at2"/>
<dbReference type="NCBIfam" id="TIGR03083">
    <property type="entry name" value="maleylpyruvate isomerase family mycothiol-dependent enzyme"/>
    <property type="match status" value="1"/>
</dbReference>
<dbReference type="RefSeq" id="WP_091760509.1">
    <property type="nucleotide sequence ID" value="NZ_FOHB01000006.1"/>
</dbReference>
<reference evidence="3" key="1">
    <citation type="submission" date="2016-10" db="EMBL/GenBank/DDBJ databases">
        <authorList>
            <person name="Varghese N."/>
            <person name="Submissions S."/>
        </authorList>
    </citation>
    <scope>NUCLEOTIDE SEQUENCE [LARGE SCALE GENOMIC DNA]</scope>
    <source>
        <strain evidence="3">CGMCC 1.6963</strain>
    </source>
</reference>
<keyword evidence="2" id="KW-0670">Pyruvate</keyword>